<keyword evidence="1" id="KW-1133">Transmembrane helix</keyword>
<evidence type="ECO:0000313" key="3">
    <source>
        <dbReference type="Proteomes" id="UP000184035"/>
    </source>
</evidence>
<proteinExistence type="predicted"/>
<dbReference type="RefSeq" id="WP_072892932.1">
    <property type="nucleotide sequence ID" value="NZ_FQVM01000004.1"/>
</dbReference>
<sequence length="177" mass="21023">MFKQIQYIKIYLYIFLILWISNKILKYIIKFYENKQKNKKKKNLILSTGWLKSINKNDFQEQCYKYLSLLGYKNIIFIENGFEHFICYKEKETIVKSIHKENNKLIEKEHILIFLGYLINKNINEGIILTNTSIAKSGEEALVLAKDKGYKIAICDGEKITKEINKINDLEILEKEE</sequence>
<keyword evidence="1" id="KW-0812">Transmembrane</keyword>
<evidence type="ECO:0000256" key="1">
    <source>
        <dbReference type="SAM" id="Phobius"/>
    </source>
</evidence>
<dbReference type="AlphaFoldDB" id="A0A1M4U2E5"/>
<protein>
    <recommendedName>
        <fullName evidence="4">Restriction endonuclease</fullName>
    </recommendedName>
</protein>
<dbReference type="Proteomes" id="UP000184035">
    <property type="component" value="Unassembled WGS sequence"/>
</dbReference>
<accession>A0A1M4U2E5</accession>
<evidence type="ECO:0000313" key="2">
    <source>
        <dbReference type="EMBL" id="SHE50888.1"/>
    </source>
</evidence>
<dbReference type="EMBL" id="FQVM01000004">
    <property type="protein sequence ID" value="SHE50888.1"/>
    <property type="molecule type" value="Genomic_DNA"/>
</dbReference>
<keyword evidence="1" id="KW-0472">Membrane</keyword>
<name>A0A1M4U2E5_9CLOT</name>
<reference evidence="2 3" key="1">
    <citation type="submission" date="2016-11" db="EMBL/GenBank/DDBJ databases">
        <authorList>
            <person name="Jaros S."/>
            <person name="Januszkiewicz K."/>
            <person name="Wedrychowicz H."/>
        </authorList>
    </citation>
    <scope>NUCLEOTIDE SEQUENCE [LARGE SCALE GENOMIC DNA]</scope>
    <source>
        <strain evidence="2 3">DSM 2631</strain>
    </source>
</reference>
<feature type="transmembrane region" description="Helical" evidence="1">
    <location>
        <begin position="12"/>
        <end position="32"/>
    </location>
</feature>
<evidence type="ECO:0008006" key="4">
    <source>
        <dbReference type="Google" id="ProtNLM"/>
    </source>
</evidence>
<gene>
    <name evidence="2" type="ORF">SAMN05443638_1041</name>
</gene>
<organism evidence="2 3">
    <name type="scientific">Clostridium fallax</name>
    <dbReference type="NCBI Taxonomy" id="1533"/>
    <lineage>
        <taxon>Bacteria</taxon>
        <taxon>Bacillati</taxon>
        <taxon>Bacillota</taxon>
        <taxon>Clostridia</taxon>
        <taxon>Eubacteriales</taxon>
        <taxon>Clostridiaceae</taxon>
        <taxon>Clostridium</taxon>
    </lineage>
</organism>
<keyword evidence="3" id="KW-1185">Reference proteome</keyword>